<dbReference type="AlphaFoldDB" id="D7BBS8"/>
<dbReference type="eggNOG" id="COG0457">
    <property type="taxonomic scope" value="Bacteria"/>
</dbReference>
<dbReference type="PANTHER" id="PTHR44998:SF1">
    <property type="entry name" value="UDP-N-ACETYLGLUCOSAMINE--PEPTIDE N-ACETYLGLUCOSAMINYLTRANSFERASE 110 KDA SUBUNIT"/>
    <property type="match status" value="1"/>
</dbReference>
<evidence type="ECO:0000256" key="1">
    <source>
        <dbReference type="PROSITE-ProRule" id="PRU00339"/>
    </source>
</evidence>
<dbReference type="EMBL" id="CP002042">
    <property type="protein sequence ID" value="ADH62724.1"/>
    <property type="molecule type" value="Genomic_DNA"/>
</dbReference>
<dbReference type="InterPro" id="IPR011990">
    <property type="entry name" value="TPR-like_helical_dom_sf"/>
</dbReference>
<keyword evidence="2" id="KW-0472">Membrane</keyword>
<proteinExistence type="predicted"/>
<dbReference type="InterPro" id="IPR019734">
    <property type="entry name" value="TPR_rpt"/>
</dbReference>
<feature type="transmembrane region" description="Helical" evidence="2">
    <location>
        <begin position="216"/>
        <end position="234"/>
    </location>
</feature>
<dbReference type="SMART" id="SM00028">
    <property type="entry name" value="TPR"/>
    <property type="match status" value="3"/>
</dbReference>
<feature type="repeat" description="TPR" evidence="1">
    <location>
        <begin position="129"/>
        <end position="162"/>
    </location>
</feature>
<evidence type="ECO:0000313" key="4">
    <source>
        <dbReference type="Proteomes" id="UP000001916"/>
    </source>
</evidence>
<dbReference type="STRING" id="526227.Mesil_0811"/>
<gene>
    <name evidence="3" type="ordered locus">Mesil_0811</name>
</gene>
<keyword evidence="2" id="KW-1133">Transmembrane helix</keyword>
<dbReference type="Proteomes" id="UP000001916">
    <property type="component" value="Chromosome"/>
</dbReference>
<keyword evidence="1" id="KW-0802">TPR repeat</keyword>
<evidence type="ECO:0000313" key="3">
    <source>
        <dbReference type="EMBL" id="ADH62724.1"/>
    </source>
</evidence>
<sequence length="236" mass="26532">MVEELLKAGRYEEARLRLRAGEGSAQEVASFEALLELRGALREKQYTQVQKILGRDADLLAPYLNVEAVHRALEAFEGEDPALIQPFTDDPHLGAEAWVVLGVLRIRSGDRAGAKAAFEEALRRDGGHYRAKTNLGNLALEAGQVDEAIRIYQEVLKQHENYGHAHHNLGAAYRKKGQLDKSVYHIKRAQRLMFLGGGASPSRSSPQAPRPLLSNLGQRWWIWLIVIVVVWFLLRR</sequence>
<dbReference type="KEGG" id="msv:Mesil_0811"/>
<keyword evidence="2" id="KW-0812">Transmembrane</keyword>
<dbReference type="Gene3D" id="1.25.40.10">
    <property type="entry name" value="Tetratricopeptide repeat domain"/>
    <property type="match status" value="1"/>
</dbReference>
<dbReference type="HOGENOM" id="CLU_070762_0_0_0"/>
<evidence type="ECO:0000256" key="2">
    <source>
        <dbReference type="SAM" id="Phobius"/>
    </source>
</evidence>
<name>D7BBS8_ALLS1</name>
<dbReference type="PROSITE" id="PS50005">
    <property type="entry name" value="TPR"/>
    <property type="match status" value="2"/>
</dbReference>
<keyword evidence="4" id="KW-1185">Reference proteome</keyword>
<dbReference type="OrthoDB" id="31794at2"/>
<feature type="repeat" description="TPR" evidence="1">
    <location>
        <begin position="95"/>
        <end position="128"/>
    </location>
</feature>
<dbReference type="SUPFAM" id="SSF48452">
    <property type="entry name" value="TPR-like"/>
    <property type="match status" value="1"/>
</dbReference>
<dbReference type="RefSeq" id="WP_013157311.1">
    <property type="nucleotide sequence ID" value="NC_014212.1"/>
</dbReference>
<accession>D7BBS8</accession>
<protein>
    <submittedName>
        <fullName evidence="3">Tetratricopeptide TPR_2 repeat protein</fullName>
    </submittedName>
</protein>
<dbReference type="PANTHER" id="PTHR44998">
    <property type="match status" value="1"/>
</dbReference>
<organism evidence="3 4">
    <name type="scientific">Allomeiothermus silvanus (strain ATCC 700542 / DSM 9946 / NBRC 106475 / NCIMB 13440 / VI-R2)</name>
    <name type="common">Thermus silvanus</name>
    <dbReference type="NCBI Taxonomy" id="526227"/>
    <lineage>
        <taxon>Bacteria</taxon>
        <taxon>Thermotogati</taxon>
        <taxon>Deinococcota</taxon>
        <taxon>Deinococci</taxon>
        <taxon>Thermales</taxon>
        <taxon>Thermaceae</taxon>
        <taxon>Allomeiothermus</taxon>
    </lineage>
</organism>
<reference evidence="3 4" key="1">
    <citation type="journal article" date="2010" name="Stand. Genomic Sci.">
        <title>Complete genome sequence of Meiothermus silvanus type strain (VI-R2).</title>
        <authorList>
            <person name="Sikorski J."/>
            <person name="Tindall B.J."/>
            <person name="Lowry S."/>
            <person name="Lucas S."/>
            <person name="Nolan M."/>
            <person name="Copeland A."/>
            <person name="Glavina Del Rio T."/>
            <person name="Tice H."/>
            <person name="Cheng J.F."/>
            <person name="Han C."/>
            <person name="Pitluck S."/>
            <person name="Liolios K."/>
            <person name="Ivanova N."/>
            <person name="Mavromatis K."/>
            <person name="Mikhailova N."/>
            <person name="Pati A."/>
            <person name="Goodwin L."/>
            <person name="Chen A."/>
            <person name="Palaniappan K."/>
            <person name="Land M."/>
            <person name="Hauser L."/>
            <person name="Chang Y.J."/>
            <person name="Jeffries C.D."/>
            <person name="Rohde M."/>
            <person name="Goker M."/>
            <person name="Woyke T."/>
            <person name="Bristow J."/>
            <person name="Eisen J.A."/>
            <person name="Markowitz V."/>
            <person name="Hugenholtz P."/>
            <person name="Kyrpides N.C."/>
            <person name="Klenk H.P."/>
            <person name="Lapidus A."/>
        </authorList>
    </citation>
    <scope>NUCLEOTIDE SEQUENCE [LARGE SCALE GENOMIC DNA]</scope>
    <source>
        <strain evidence="4">ATCC 700542 / DSM 9946 / VI-R2</strain>
    </source>
</reference>
<dbReference type="Pfam" id="PF14559">
    <property type="entry name" value="TPR_19"/>
    <property type="match status" value="1"/>
</dbReference>